<sequence length="272" mass="29680">MITSSTNPDCKLSSPFYPRLSPTVRASPGIFAEVVAEGVAVTGSDLINYIDPFELREAEAKDVQSAALRVKEVQAVLLIANDFQIPICYGGPAPLVAGSVVLDLHRMNRIVKVSEQYSYAVVEPGVTFFDLYNHCRKEIPRFGPMCRPSAGALDCGFGYTPMGDHHQQICGIEVALANGEVVRTGQFAMNYSKTAHLSKLSFGSSIEGQFLQSNLGVVTKLGIWMLPQPQTFMSCTLDMDEPEDIAMLVDTLGALRHQEILQNSPVIRNLIA</sequence>
<organism evidence="2 3">
    <name type="scientific">Aspergillus pseudodeflectus</name>
    <dbReference type="NCBI Taxonomy" id="176178"/>
    <lineage>
        <taxon>Eukaryota</taxon>
        <taxon>Fungi</taxon>
        <taxon>Dikarya</taxon>
        <taxon>Ascomycota</taxon>
        <taxon>Pezizomycotina</taxon>
        <taxon>Eurotiomycetes</taxon>
        <taxon>Eurotiomycetidae</taxon>
        <taxon>Eurotiales</taxon>
        <taxon>Aspergillaceae</taxon>
        <taxon>Aspergillus</taxon>
        <taxon>Aspergillus subgen. Nidulantes</taxon>
    </lineage>
</organism>
<dbReference type="Gene3D" id="3.30.465.10">
    <property type="match status" value="1"/>
</dbReference>
<comment type="caution">
    <text evidence="2">The sequence shown here is derived from an EMBL/GenBank/DDBJ whole genome shotgun (WGS) entry which is preliminary data.</text>
</comment>
<accession>A0ABR4JF91</accession>
<gene>
    <name evidence="2" type="ORF">BJX68DRAFT_272891</name>
</gene>
<dbReference type="Pfam" id="PF01565">
    <property type="entry name" value="FAD_binding_4"/>
    <property type="match status" value="1"/>
</dbReference>
<name>A0ABR4JF91_9EURO</name>
<evidence type="ECO:0000313" key="2">
    <source>
        <dbReference type="EMBL" id="KAL2837807.1"/>
    </source>
</evidence>
<protein>
    <recommendedName>
        <fullName evidence="1">FAD linked oxidase N-terminal domain-containing protein</fullName>
    </recommendedName>
</protein>
<proteinExistence type="predicted"/>
<dbReference type="EMBL" id="JBFXLR010000092">
    <property type="protein sequence ID" value="KAL2837807.1"/>
    <property type="molecule type" value="Genomic_DNA"/>
</dbReference>
<dbReference type="InterPro" id="IPR006094">
    <property type="entry name" value="Oxid_FAD_bind_N"/>
</dbReference>
<dbReference type="InterPro" id="IPR016167">
    <property type="entry name" value="FAD-bd_PCMH_sub1"/>
</dbReference>
<keyword evidence="3" id="KW-1185">Reference proteome</keyword>
<dbReference type="SUPFAM" id="SSF56176">
    <property type="entry name" value="FAD-binding/transporter-associated domain-like"/>
    <property type="match status" value="1"/>
</dbReference>
<dbReference type="InterPro" id="IPR036318">
    <property type="entry name" value="FAD-bd_PCMH-like_sf"/>
</dbReference>
<dbReference type="PANTHER" id="PTHR11748">
    <property type="entry name" value="D-LACTATE DEHYDROGENASE"/>
    <property type="match status" value="1"/>
</dbReference>
<dbReference type="Gene3D" id="3.30.43.10">
    <property type="entry name" value="Uridine Diphospho-n-acetylenolpyruvylglucosamine Reductase, domain 2"/>
    <property type="match status" value="1"/>
</dbReference>
<evidence type="ECO:0000313" key="3">
    <source>
        <dbReference type="Proteomes" id="UP001610444"/>
    </source>
</evidence>
<feature type="domain" description="FAD linked oxidase N-terminal" evidence="1">
    <location>
        <begin position="70"/>
        <end position="185"/>
    </location>
</feature>
<evidence type="ECO:0000259" key="1">
    <source>
        <dbReference type="Pfam" id="PF01565"/>
    </source>
</evidence>
<reference evidence="2 3" key="1">
    <citation type="submission" date="2024-07" db="EMBL/GenBank/DDBJ databases">
        <title>Section-level genome sequencing and comparative genomics of Aspergillus sections Usti and Cavernicolus.</title>
        <authorList>
            <consortium name="Lawrence Berkeley National Laboratory"/>
            <person name="Nybo J.L."/>
            <person name="Vesth T.C."/>
            <person name="Theobald S."/>
            <person name="Frisvad J.C."/>
            <person name="Larsen T.O."/>
            <person name="Kjaerboelling I."/>
            <person name="Rothschild-Mancinelli K."/>
            <person name="Lyhne E.K."/>
            <person name="Kogle M.E."/>
            <person name="Barry K."/>
            <person name="Clum A."/>
            <person name="Na H."/>
            <person name="Ledsgaard L."/>
            <person name="Lin J."/>
            <person name="Lipzen A."/>
            <person name="Kuo A."/>
            <person name="Riley R."/>
            <person name="Mondo S."/>
            <person name="LaButti K."/>
            <person name="Haridas S."/>
            <person name="Pangalinan J."/>
            <person name="Salamov A.A."/>
            <person name="Simmons B.A."/>
            <person name="Magnuson J.K."/>
            <person name="Chen J."/>
            <person name="Drula E."/>
            <person name="Henrissat B."/>
            <person name="Wiebenga A."/>
            <person name="Lubbers R.J."/>
            <person name="Gomes A.C."/>
            <person name="Macurrencykelacurrency M.R."/>
            <person name="Stajich J."/>
            <person name="Grigoriev I.V."/>
            <person name="Mortensen U.H."/>
            <person name="De vries R.P."/>
            <person name="Baker S.E."/>
            <person name="Andersen M.R."/>
        </authorList>
    </citation>
    <scope>NUCLEOTIDE SEQUENCE [LARGE SCALE GENOMIC DNA]</scope>
    <source>
        <strain evidence="2 3">CBS 756.74</strain>
    </source>
</reference>
<dbReference type="GeneID" id="98162470"/>
<dbReference type="Proteomes" id="UP001610444">
    <property type="component" value="Unassembled WGS sequence"/>
</dbReference>
<dbReference type="PANTHER" id="PTHR11748:SF114">
    <property type="entry name" value="ARYL-ALCOHOL OXIDASE VANILLYL-ALCOHOL OXIDASE (AFU_ORTHOLOGUE AFUA_3G09500)-RELATED"/>
    <property type="match status" value="1"/>
</dbReference>
<dbReference type="InterPro" id="IPR016169">
    <property type="entry name" value="FAD-bd_PCMH_sub2"/>
</dbReference>
<dbReference type="RefSeq" id="XP_070892710.1">
    <property type="nucleotide sequence ID" value="XM_071047306.1"/>
</dbReference>